<feature type="compositionally biased region" description="Pro residues" evidence="28">
    <location>
        <begin position="1501"/>
        <end position="1534"/>
    </location>
</feature>
<dbReference type="InterPro" id="IPR037793">
    <property type="entry name" value="OCRL1/INPP5B_INPP5c"/>
</dbReference>
<dbReference type="GO" id="GO:0010038">
    <property type="term" value="P:response to metal ion"/>
    <property type="evidence" value="ECO:0007669"/>
    <property type="project" value="UniProtKB-ARBA"/>
</dbReference>
<dbReference type="PROSITE" id="PS50157">
    <property type="entry name" value="ZINC_FINGER_C2H2_2"/>
    <property type="match status" value="6"/>
</dbReference>
<dbReference type="PROSITE" id="PS00028">
    <property type="entry name" value="ZINC_FINGER_C2H2_1"/>
    <property type="match status" value="6"/>
</dbReference>
<dbReference type="EC" id="3.1.3.36" evidence="5"/>
<keyword evidence="20" id="KW-0804">Transcription</keyword>
<dbReference type="FunFam" id="3.30.160.60:FF:000349">
    <property type="entry name" value="metal regulatory transcription factor 1"/>
    <property type="match status" value="1"/>
</dbReference>
<evidence type="ECO:0000313" key="32">
    <source>
        <dbReference type="Proteomes" id="UP001046870"/>
    </source>
</evidence>
<dbReference type="InterPro" id="IPR008936">
    <property type="entry name" value="Rho_GTPase_activation_prot"/>
</dbReference>
<evidence type="ECO:0000256" key="15">
    <source>
        <dbReference type="ARBA" id="ARBA00023015"/>
    </source>
</evidence>
<dbReference type="SMART" id="SM00355">
    <property type="entry name" value="ZnF_C2H2"/>
    <property type="match status" value="6"/>
</dbReference>
<comment type="similarity">
    <text evidence="4">Belongs to the inositol 1,4,5-trisphosphate 5-phosphatase type II family.</text>
</comment>
<dbReference type="Pfam" id="PF21310">
    <property type="entry name" value="OCRL-like_ASH"/>
    <property type="match status" value="1"/>
</dbReference>
<protein>
    <recommendedName>
        <fullName evidence="24">Metal regulatory transcription factor 1</fullName>
        <ecNumber evidence="5">3.1.3.36</ecNumber>
    </recommendedName>
    <alternativeName>
        <fullName evidence="26">MRE-binding transcription factor</fullName>
    </alternativeName>
    <alternativeName>
        <fullName evidence="25">Transcription factor MTF-1</fullName>
    </alternativeName>
</protein>
<keyword evidence="32" id="KW-1185">Reference proteome</keyword>
<evidence type="ECO:0000256" key="22">
    <source>
        <dbReference type="ARBA" id="ARBA00023329"/>
    </source>
</evidence>
<evidence type="ECO:0000259" key="29">
    <source>
        <dbReference type="PROSITE" id="PS50157"/>
    </source>
</evidence>
<keyword evidence="7" id="KW-0597">Phosphoprotein</keyword>
<dbReference type="SUPFAM" id="SSF56219">
    <property type="entry name" value="DNase I-like"/>
    <property type="match status" value="1"/>
</dbReference>
<evidence type="ECO:0000256" key="10">
    <source>
        <dbReference type="ARBA" id="ARBA00022753"/>
    </source>
</evidence>
<dbReference type="GO" id="GO:0005654">
    <property type="term" value="C:nucleoplasm"/>
    <property type="evidence" value="ECO:0007669"/>
    <property type="project" value="UniProtKB-ARBA"/>
</dbReference>
<dbReference type="EMBL" id="JAFDVH010000010">
    <property type="protein sequence ID" value="KAG7469094.1"/>
    <property type="molecule type" value="Genomic_DNA"/>
</dbReference>
<dbReference type="SUPFAM" id="SSF57667">
    <property type="entry name" value="beta-beta-alpha zinc fingers"/>
    <property type="match status" value="4"/>
</dbReference>
<evidence type="ECO:0000259" key="30">
    <source>
        <dbReference type="PROSITE" id="PS50238"/>
    </source>
</evidence>
<gene>
    <name evidence="31" type="ORF">MATL_G00125210</name>
</gene>
<evidence type="ECO:0000256" key="7">
    <source>
        <dbReference type="ARBA" id="ARBA00022553"/>
    </source>
</evidence>
<dbReference type="SMART" id="SM00128">
    <property type="entry name" value="IPPc"/>
    <property type="match status" value="1"/>
</dbReference>
<evidence type="ECO:0000256" key="16">
    <source>
        <dbReference type="ARBA" id="ARBA00023098"/>
    </source>
</evidence>
<dbReference type="InterPro" id="IPR013783">
    <property type="entry name" value="Ig-like_fold"/>
</dbReference>
<dbReference type="GO" id="GO:0008270">
    <property type="term" value="F:zinc ion binding"/>
    <property type="evidence" value="ECO:0007669"/>
    <property type="project" value="UniProtKB-KW"/>
</dbReference>
<dbReference type="SMART" id="SM00324">
    <property type="entry name" value="RhoGAP"/>
    <property type="match status" value="1"/>
</dbReference>
<keyword evidence="11 27" id="KW-0863">Zinc-finger</keyword>
<dbReference type="InterPro" id="IPR013087">
    <property type="entry name" value="Znf_C2H2_type"/>
</dbReference>
<dbReference type="FunFam" id="3.60.10.10:FF:000004">
    <property type="entry name" value="Type II inositol 1,4,5-trisphosphate 5-phosphatase"/>
    <property type="match status" value="1"/>
</dbReference>
<dbReference type="GO" id="GO:0052658">
    <property type="term" value="F:inositol-1,4,5-trisphosphate 5-phosphatase activity"/>
    <property type="evidence" value="ECO:0007669"/>
    <property type="project" value="TreeGrafter"/>
</dbReference>
<evidence type="ECO:0000256" key="19">
    <source>
        <dbReference type="ARBA" id="ARBA00023159"/>
    </source>
</evidence>
<comment type="function">
    <text evidence="23">Zinc-dependent transcriptional regulator of cellular adaption to conditions of exposure to heavy metals. Binds to metal responsive elements (MRE) in promoters and activates the transcription of metallothionein genes like metallothionein-2/MT2A. Also regulates the expression of metalloproteases in response to intracellular zinc and functions as a catabolic regulator of cartilages.</text>
</comment>
<comment type="subcellular location">
    <subcellularLocation>
        <location evidence="3">Cytoplasmic vesicle</location>
        <location evidence="3">Phagosome membrane</location>
    </subcellularLocation>
    <subcellularLocation>
        <location evidence="2">Early endosome membrane</location>
    </subcellularLocation>
    <subcellularLocation>
        <location evidence="1">Nucleus</location>
    </subcellularLocation>
</comment>
<dbReference type="GO" id="GO:0007165">
    <property type="term" value="P:signal transduction"/>
    <property type="evidence" value="ECO:0007669"/>
    <property type="project" value="InterPro"/>
</dbReference>
<feature type="region of interest" description="Disordered" evidence="28">
    <location>
        <begin position="1486"/>
        <end position="1567"/>
    </location>
</feature>
<keyword evidence="19" id="KW-0010">Activator</keyword>
<dbReference type="GO" id="GO:0045944">
    <property type="term" value="P:positive regulation of transcription by RNA polymerase II"/>
    <property type="evidence" value="ECO:0007669"/>
    <property type="project" value="UniProtKB-ARBA"/>
</dbReference>
<dbReference type="Proteomes" id="UP001046870">
    <property type="component" value="Chromosome 10"/>
</dbReference>
<organism evidence="31 32">
    <name type="scientific">Megalops atlanticus</name>
    <name type="common">Tarpon</name>
    <name type="synonym">Clupea gigantea</name>
    <dbReference type="NCBI Taxonomy" id="7932"/>
    <lineage>
        <taxon>Eukaryota</taxon>
        <taxon>Metazoa</taxon>
        <taxon>Chordata</taxon>
        <taxon>Craniata</taxon>
        <taxon>Vertebrata</taxon>
        <taxon>Euteleostomi</taxon>
        <taxon>Actinopterygii</taxon>
        <taxon>Neopterygii</taxon>
        <taxon>Teleostei</taxon>
        <taxon>Elopiformes</taxon>
        <taxon>Megalopidae</taxon>
        <taxon>Megalops</taxon>
    </lineage>
</organism>
<feature type="compositionally biased region" description="Basic and acidic residues" evidence="28">
    <location>
        <begin position="101"/>
        <end position="110"/>
    </location>
</feature>
<keyword evidence="15" id="KW-0805">Transcription regulation</keyword>
<sequence length="1615" mass="178213">MESYGDLSEILNNATNMRISKEVCKQSSTEAPASQFEWLSKYRRSAKGPGPDRQVSAPGRIPFSKISQLKKSGKASVGNGRALAGEEGKAVRAGGDSGAESLKKVPSEDRNDLVRSSRHTVSNKAQILAMPQFVLRDNLIRCELLKNEQLYTYIKNYSFFLGTYNVNGQAPKESLRPWLCCAPEPPDFYCVGFQELDLSKETFFFNDTPKELEWMKAVQDNLHPEAKYALVKLARLVGIMLLFFVKREHAEHISEVVAETVGTGILGRMGNKGAAAIRFRFHNSDICVVNSHLAAHTEEWERRNQDYRDICSRLIFPQLVLEIPPLTIMKHDVVLWLGDLNYRLHDIEVDQVKQLLSTNDFKTLQRYDQLKRLMEEKAVFEGFAEGEISFQPTYKYDTGSDEWDTSEKCRMPAWCDRVLWKGRGIKQLQYNSHMTMKLSDHKPVSSLLEVGIKEVNEESYKKVFEDIVRNLDKMENECIPSVTLSKREFVFCDVKFMQHQVDTLTICNDGQVPCQFEFIQKLDEPSYCKPWLTANPPRGFLAQGNTLDIELEVFVNRWTATQLNSGEDTIEDILVLHLDRGKDYFVSISGNYLPSCFGSSIQMLCHLRDPIQEMPLQTVQELTMMSAEELSLRTSEKPLDIPKEIWMMVDHLYRNASKQEDIFQQPGLRSEFEEIRDCLDTGMPESLPGSNHSVAEALLLFLDALPEPVVSVSHYQQSLDSCSDPTQCKKVISTLPLCNKNVFNYLTAFLRELLKNSAQNRLDAKIVATIFAPLLLRSRTKQDITEKKKTQEFLHHFLIQDLHCTEREEKKVLAIPNSDQFGFFLLPEAAALGPQCGREPGVGTMGENGPHKEAMYFEVEVDDLTQEDNDKMVDFDKDGLMPSSSSSGGRVYDRTTVLIEQDPIGLEEEEEEEEEDGGHCGVDDDGGMRFLGEGSEAGLTFMVDPDGMSQGYVHHTISPDQIQFIINPGSTPMPRNIEGATLTLHSECPETKQREVKRYQCMFEGCTRTYSTAGNLRTHQKTHRGEYTFVCNQQGCGKAFLTSYSLKIHVRVHTKEKPFECDVQGCEKAFNTLYRLKAHQRLHTGKTFNCESEGCTKYFTTLSDLRKHIRTHTGEKPFRCDHDGCGKAFAASHHLKTHVRTHTGEKPFFCPSDGCEKTFSSQYSLKSHIKGHDKGPPFGVSLNSSLSEDANHSLCLSDLSLISTDSELRENINNSQNLDLNSVTPVRIFELMFQSPENSVSQDEAPPTDGLVEAFSSENPAPPATADTGSLLSLPLPFSTASLTGAGLETPPQHTQAPSGTPGPAPSGAPPAPFGPGPGALQTPEVPAQPYLPLPPAFLQQDGPGPAQPSPAPPPAVSAPAVAPTPAPAVGVTETLSAAVHTVPLTANPGLAPNPTITIAPTPGLLQPGIVMSDQNLQWIINSATGSQQNPEQTQHQGTKVEKVFFTTAIPVGGNPGNSVHQIGLSLPVIIIKQEESCQCHCACRDSKDNNSAKSSAPAEAQPPDPPPAPPTPPPPTTGPPPPTCPSPRPPSSPPKKSESLPQSSAHQTFPSEALPPDPPGDTLVNMDMSDFLSLQSPETPANISTIEALLLVPDDFPMSGSGGARSAPSGGFSK</sequence>
<keyword evidence="13" id="KW-0862">Zinc</keyword>
<evidence type="ECO:0000256" key="3">
    <source>
        <dbReference type="ARBA" id="ARBA00004580"/>
    </source>
</evidence>
<dbReference type="GO" id="GO:0046856">
    <property type="term" value="P:phosphatidylinositol dephosphorylation"/>
    <property type="evidence" value="ECO:0007669"/>
    <property type="project" value="InterPro"/>
</dbReference>
<dbReference type="Gene3D" id="1.10.555.10">
    <property type="entry name" value="Rho GTPase activation protein"/>
    <property type="match status" value="1"/>
</dbReference>
<dbReference type="PROSITE" id="PS50238">
    <property type="entry name" value="RHOGAP"/>
    <property type="match status" value="1"/>
</dbReference>
<dbReference type="Pfam" id="PF00096">
    <property type="entry name" value="zf-C2H2"/>
    <property type="match status" value="6"/>
</dbReference>
<dbReference type="GO" id="GO:0030670">
    <property type="term" value="C:phagocytic vesicle membrane"/>
    <property type="evidence" value="ECO:0007669"/>
    <property type="project" value="UniProtKB-SubCell"/>
</dbReference>
<evidence type="ECO:0000313" key="31">
    <source>
        <dbReference type="EMBL" id="KAG7469094.1"/>
    </source>
</evidence>
<evidence type="ECO:0000256" key="28">
    <source>
        <dbReference type="SAM" id="MobiDB-lite"/>
    </source>
</evidence>
<keyword evidence="6" id="KW-0963">Cytoplasm</keyword>
<dbReference type="InterPro" id="IPR046985">
    <property type="entry name" value="IP5"/>
</dbReference>
<dbReference type="GO" id="GO:0031901">
    <property type="term" value="C:early endosome membrane"/>
    <property type="evidence" value="ECO:0007669"/>
    <property type="project" value="UniProtKB-SubCell"/>
</dbReference>
<keyword evidence="16" id="KW-0443">Lipid metabolism</keyword>
<dbReference type="Gene3D" id="2.60.40.10">
    <property type="entry name" value="Immunoglobulins"/>
    <property type="match status" value="1"/>
</dbReference>
<dbReference type="FunFam" id="1.10.555.10:FF:000012">
    <property type="entry name" value="Putative inositol polyphosphate 5-phosphatase OCRL-1"/>
    <property type="match status" value="1"/>
</dbReference>
<dbReference type="Pfam" id="PF00620">
    <property type="entry name" value="RhoGAP"/>
    <property type="match status" value="1"/>
</dbReference>
<evidence type="ECO:0000256" key="2">
    <source>
        <dbReference type="ARBA" id="ARBA00004146"/>
    </source>
</evidence>
<dbReference type="InterPro" id="IPR036691">
    <property type="entry name" value="Endo/exonu/phosph_ase_sf"/>
</dbReference>
<feature type="compositionally biased region" description="Pro residues" evidence="28">
    <location>
        <begin position="1346"/>
        <end position="1366"/>
    </location>
</feature>
<dbReference type="OrthoDB" id="7862313at2759"/>
<dbReference type="FunFam" id="3.30.160.60:FF:000370">
    <property type="entry name" value="Metal regulatory transcription factor 1"/>
    <property type="match status" value="1"/>
</dbReference>
<evidence type="ECO:0000256" key="11">
    <source>
        <dbReference type="ARBA" id="ARBA00022771"/>
    </source>
</evidence>
<dbReference type="FunFam" id="2.60.40.10:FF:000132">
    <property type="entry name" value="Inositol polyphosphate 5-phosphatase OCRL-1 isoform b"/>
    <property type="match status" value="1"/>
</dbReference>
<evidence type="ECO:0000256" key="17">
    <source>
        <dbReference type="ARBA" id="ARBA00023125"/>
    </source>
</evidence>
<evidence type="ECO:0000256" key="6">
    <source>
        <dbReference type="ARBA" id="ARBA00022490"/>
    </source>
</evidence>
<evidence type="ECO:0000256" key="21">
    <source>
        <dbReference type="ARBA" id="ARBA00023242"/>
    </source>
</evidence>
<dbReference type="PANTHER" id="PTHR11200">
    <property type="entry name" value="INOSITOL 5-PHOSPHATASE"/>
    <property type="match status" value="1"/>
</dbReference>
<dbReference type="InterPro" id="IPR048869">
    <property type="entry name" value="OCRL-1_2_ASH"/>
</dbReference>
<feature type="compositionally biased region" description="Acidic residues" evidence="28">
    <location>
        <begin position="905"/>
        <end position="916"/>
    </location>
</feature>
<feature type="domain" description="Rho-GAP" evidence="30">
    <location>
        <begin position="625"/>
        <end position="806"/>
    </location>
</feature>
<evidence type="ECO:0000256" key="18">
    <source>
        <dbReference type="ARBA" id="ARBA00023136"/>
    </source>
</evidence>
<evidence type="ECO:0000256" key="23">
    <source>
        <dbReference type="ARBA" id="ARBA00056278"/>
    </source>
</evidence>
<dbReference type="InterPro" id="IPR000198">
    <property type="entry name" value="RhoGAP_dom"/>
</dbReference>
<evidence type="ECO:0000256" key="26">
    <source>
        <dbReference type="ARBA" id="ARBA00083793"/>
    </source>
</evidence>
<evidence type="ECO:0000256" key="12">
    <source>
        <dbReference type="ARBA" id="ARBA00022801"/>
    </source>
</evidence>
<dbReference type="SUPFAM" id="SSF48350">
    <property type="entry name" value="GTPase activation domain, GAP"/>
    <property type="match status" value="1"/>
</dbReference>
<dbReference type="PANTHER" id="PTHR11200:SF300">
    <property type="entry name" value="TYPE II INOSITOL 1,4,5-TRISPHOSPHATE 5-PHOSPHATASE"/>
    <property type="match status" value="1"/>
</dbReference>
<evidence type="ECO:0000256" key="13">
    <source>
        <dbReference type="ARBA" id="ARBA00022833"/>
    </source>
</evidence>
<feature type="domain" description="C2H2-type" evidence="29">
    <location>
        <begin position="999"/>
        <end position="1028"/>
    </location>
</feature>
<accession>A0A9D3PZ26</accession>
<dbReference type="GO" id="GO:0000978">
    <property type="term" value="F:RNA polymerase II cis-regulatory region sequence-specific DNA binding"/>
    <property type="evidence" value="ECO:0007669"/>
    <property type="project" value="UniProtKB-ARBA"/>
</dbReference>
<dbReference type="InterPro" id="IPR047078">
    <property type="entry name" value="RhoGAP_OCRL1"/>
</dbReference>
<dbReference type="Pfam" id="PF22669">
    <property type="entry name" value="Exo_endo_phos2"/>
    <property type="match status" value="1"/>
</dbReference>
<keyword evidence="9" id="KW-0677">Repeat</keyword>
<dbReference type="FunFam" id="3.30.160.60:FF:000072">
    <property type="entry name" value="zinc finger protein 143 isoform X1"/>
    <property type="match status" value="1"/>
</dbReference>
<evidence type="ECO:0000256" key="25">
    <source>
        <dbReference type="ARBA" id="ARBA00083009"/>
    </source>
</evidence>
<feature type="domain" description="C2H2-type" evidence="29">
    <location>
        <begin position="1148"/>
        <end position="1177"/>
    </location>
</feature>
<dbReference type="Gene3D" id="3.30.160.60">
    <property type="entry name" value="Classic Zinc Finger"/>
    <property type="match status" value="6"/>
</dbReference>
<dbReference type="InterPro" id="IPR036236">
    <property type="entry name" value="Znf_C2H2_sf"/>
</dbReference>
<dbReference type="GO" id="GO:0005829">
    <property type="term" value="C:cytosol"/>
    <property type="evidence" value="ECO:0007669"/>
    <property type="project" value="TreeGrafter"/>
</dbReference>
<dbReference type="InterPro" id="IPR000300">
    <property type="entry name" value="IPPc"/>
</dbReference>
<keyword evidence="12" id="KW-0378">Hydrolase</keyword>
<evidence type="ECO:0000256" key="1">
    <source>
        <dbReference type="ARBA" id="ARBA00004123"/>
    </source>
</evidence>
<keyword evidence="10" id="KW-0967">Endosome</keyword>
<dbReference type="PRINTS" id="PR01217">
    <property type="entry name" value="PRICHEXTENSN"/>
</dbReference>
<feature type="compositionally biased region" description="Pro residues" evidence="28">
    <location>
        <begin position="1301"/>
        <end position="1316"/>
    </location>
</feature>
<dbReference type="FunFam" id="3.30.160.60:FF:002197">
    <property type="entry name" value="Metal regulatory transcription factor 1"/>
    <property type="match status" value="1"/>
</dbReference>
<comment type="caution">
    <text evidence="31">The sequence shown here is derived from an EMBL/GenBank/DDBJ whole genome shotgun (WGS) entry which is preliminary data.</text>
</comment>
<evidence type="ECO:0000256" key="24">
    <source>
        <dbReference type="ARBA" id="ARBA00068055"/>
    </source>
</evidence>
<dbReference type="CDD" id="cd04380">
    <property type="entry name" value="RhoGAP_OCRL1"/>
    <property type="match status" value="1"/>
</dbReference>
<dbReference type="GO" id="GO:0004439">
    <property type="term" value="F:phosphatidylinositol-4,5-bisphosphate 5-phosphatase activity"/>
    <property type="evidence" value="ECO:0007669"/>
    <property type="project" value="UniProtKB-EC"/>
</dbReference>
<name>A0A9D3PZ26_MEGAT</name>
<feature type="domain" description="C2H2-type" evidence="29">
    <location>
        <begin position="1088"/>
        <end position="1117"/>
    </location>
</feature>
<keyword evidence="18" id="KW-0472">Membrane</keyword>
<keyword evidence="22" id="KW-0968">Cytoplasmic vesicle</keyword>
<feature type="region of interest" description="Disordered" evidence="28">
    <location>
        <begin position="1237"/>
        <end position="1366"/>
    </location>
</feature>
<evidence type="ECO:0000256" key="27">
    <source>
        <dbReference type="PROSITE-ProRule" id="PRU00042"/>
    </source>
</evidence>
<evidence type="ECO:0000256" key="5">
    <source>
        <dbReference type="ARBA" id="ARBA00013044"/>
    </source>
</evidence>
<keyword evidence="14" id="KW-0007">Acetylation</keyword>
<feature type="domain" description="C2H2-type" evidence="29">
    <location>
        <begin position="1059"/>
        <end position="1088"/>
    </location>
</feature>
<evidence type="ECO:0000256" key="8">
    <source>
        <dbReference type="ARBA" id="ARBA00022723"/>
    </source>
</evidence>
<evidence type="ECO:0000256" key="14">
    <source>
        <dbReference type="ARBA" id="ARBA00022990"/>
    </source>
</evidence>
<evidence type="ECO:0000256" key="20">
    <source>
        <dbReference type="ARBA" id="ARBA00023163"/>
    </source>
</evidence>
<dbReference type="Gene3D" id="3.60.10.10">
    <property type="entry name" value="Endonuclease/exonuclease/phosphatase"/>
    <property type="match status" value="1"/>
</dbReference>
<feature type="domain" description="C2H2-type" evidence="29">
    <location>
        <begin position="1118"/>
        <end position="1147"/>
    </location>
</feature>
<keyword evidence="21" id="KW-0539">Nucleus</keyword>
<keyword evidence="8" id="KW-0479">Metal-binding</keyword>
<dbReference type="GO" id="GO:0003700">
    <property type="term" value="F:DNA-binding transcription factor activity"/>
    <property type="evidence" value="ECO:0007669"/>
    <property type="project" value="UniProtKB-ARBA"/>
</dbReference>
<feature type="region of interest" description="Disordered" evidence="28">
    <location>
        <begin position="905"/>
        <end position="925"/>
    </location>
</feature>
<feature type="domain" description="C2H2-type" evidence="29">
    <location>
        <begin position="1029"/>
        <end position="1058"/>
    </location>
</feature>
<reference evidence="31" key="1">
    <citation type="submission" date="2021-01" db="EMBL/GenBank/DDBJ databases">
        <authorList>
            <person name="Zahm M."/>
            <person name="Roques C."/>
            <person name="Cabau C."/>
            <person name="Klopp C."/>
            <person name="Donnadieu C."/>
            <person name="Jouanno E."/>
            <person name="Lampietro C."/>
            <person name="Louis A."/>
            <person name="Herpin A."/>
            <person name="Echchiki A."/>
            <person name="Berthelot C."/>
            <person name="Parey E."/>
            <person name="Roest-Crollius H."/>
            <person name="Braasch I."/>
            <person name="Postlethwait J."/>
            <person name="Bobe J."/>
            <person name="Montfort J."/>
            <person name="Bouchez O."/>
            <person name="Begum T."/>
            <person name="Mejri S."/>
            <person name="Adams A."/>
            <person name="Chen W.-J."/>
            <person name="Guiguen Y."/>
        </authorList>
    </citation>
    <scope>NUCLEOTIDE SEQUENCE</scope>
    <source>
        <strain evidence="31">YG-15Mar2019-1</strain>
        <tissue evidence="31">Brain</tissue>
    </source>
</reference>
<proteinExistence type="inferred from homology"/>
<evidence type="ECO:0000256" key="9">
    <source>
        <dbReference type="ARBA" id="ARBA00022737"/>
    </source>
</evidence>
<feature type="region of interest" description="Disordered" evidence="28">
    <location>
        <begin position="72"/>
        <end position="110"/>
    </location>
</feature>
<evidence type="ECO:0000256" key="4">
    <source>
        <dbReference type="ARBA" id="ARBA00005910"/>
    </source>
</evidence>
<dbReference type="FunFam" id="3.30.160.60:FF:000199">
    <property type="entry name" value="metal regulatory transcription factor 1"/>
    <property type="match status" value="1"/>
</dbReference>
<dbReference type="CDD" id="cd09093">
    <property type="entry name" value="INPP5c_INPP5B"/>
    <property type="match status" value="1"/>
</dbReference>
<keyword evidence="17" id="KW-0238">DNA-binding</keyword>
<dbReference type="FunFam" id="3.30.160.60:FF:000397">
    <property type="entry name" value="Metal regulatory transcription factor 1"/>
    <property type="match status" value="1"/>
</dbReference>